<dbReference type="EMBL" id="CP039339">
    <property type="protein sequence ID" value="QCX50177.1"/>
    <property type="molecule type" value="Genomic_DNA"/>
</dbReference>
<gene>
    <name evidence="1" type="ORF">E7Z57_14470</name>
</gene>
<dbReference type="AlphaFoldDB" id="A0AA92IEH0"/>
<reference evidence="1 2" key="1">
    <citation type="submission" date="2019-04" db="EMBL/GenBank/DDBJ databases">
        <title>Complete Genome of UW386 and Higher Quality Genome of UW700.</title>
        <authorList>
            <person name="Jacobs J."/>
            <person name="Perez A."/>
            <person name="Steidl O."/>
            <person name="Allen C."/>
        </authorList>
    </citation>
    <scope>NUCLEOTIDE SEQUENCE [LARGE SCALE GENOMIC DNA]</scope>
    <source>
        <strain evidence="1 2">UW386</strain>
    </source>
</reference>
<proteinExistence type="predicted"/>
<dbReference type="Proteomes" id="UP000310553">
    <property type="component" value="Chromosome"/>
</dbReference>
<organism evidence="1 2">
    <name type="scientific">Ralstonia solanacearum</name>
    <name type="common">Pseudomonas solanacearum</name>
    <dbReference type="NCBI Taxonomy" id="305"/>
    <lineage>
        <taxon>Bacteria</taxon>
        <taxon>Pseudomonadati</taxon>
        <taxon>Pseudomonadota</taxon>
        <taxon>Betaproteobacteria</taxon>
        <taxon>Burkholderiales</taxon>
        <taxon>Burkholderiaceae</taxon>
        <taxon>Ralstonia</taxon>
        <taxon>Ralstonia solanacearum species complex</taxon>
    </lineage>
</organism>
<protein>
    <submittedName>
        <fullName evidence="1">Uncharacterized protein</fullName>
    </submittedName>
</protein>
<sequence>MRFLLFGHVVLLAAMGVGRTWRGCLKTAKGRIVPIQPLVLFSVFLSRLRWAGLVKSASA</sequence>
<accession>A0AA92IEH0</accession>
<evidence type="ECO:0000313" key="2">
    <source>
        <dbReference type="Proteomes" id="UP000310553"/>
    </source>
</evidence>
<evidence type="ECO:0000313" key="1">
    <source>
        <dbReference type="EMBL" id="QCX50177.1"/>
    </source>
</evidence>
<name>A0AA92IEH0_RALSL</name>